<dbReference type="KEGG" id="vos:KNV97_05960"/>
<dbReference type="EMBL" id="CP076642">
    <property type="protein sequence ID" value="QXO15940.1"/>
    <property type="molecule type" value="Genomic_DNA"/>
</dbReference>
<organism evidence="1 3">
    <name type="scientific">Vibrio ostreae</name>
    <dbReference type="NCBI Taxonomy" id="2841925"/>
    <lineage>
        <taxon>Bacteria</taxon>
        <taxon>Pseudomonadati</taxon>
        <taxon>Pseudomonadota</taxon>
        <taxon>Gammaproteobacteria</taxon>
        <taxon>Vibrionales</taxon>
        <taxon>Vibrionaceae</taxon>
        <taxon>Vibrio</taxon>
    </lineage>
</organism>
<dbReference type="EMBL" id="CP076642">
    <property type="protein sequence ID" value="QXO15989.1"/>
    <property type="molecule type" value="Genomic_DNA"/>
</dbReference>
<protein>
    <submittedName>
        <fullName evidence="1">Uncharacterized protein</fullName>
    </submittedName>
</protein>
<gene>
    <name evidence="2" type="ORF">KNV97_00155</name>
    <name evidence="1" type="ORF">KNV97_05960</name>
</gene>
<reference evidence="1" key="1">
    <citation type="submission" date="2021-06" db="EMBL/GenBank/DDBJ databases">
        <title>Vibrio nov. sp., novel gut bacterium isolated from Yellow Sea oyster.</title>
        <authorList>
            <person name="Muhammad N."/>
            <person name="Nguyen T.H."/>
            <person name="Lee Y.-J."/>
            <person name="Ko J."/>
            <person name="Kim S.-G."/>
        </authorList>
    </citation>
    <scope>NUCLEOTIDE SEQUENCE</scope>
    <source>
        <strain evidence="1">OG9-811</strain>
    </source>
</reference>
<evidence type="ECO:0000313" key="3">
    <source>
        <dbReference type="Proteomes" id="UP000694232"/>
    </source>
</evidence>
<keyword evidence="3" id="KW-1185">Reference proteome</keyword>
<dbReference type="AlphaFoldDB" id="A0A975U699"/>
<sequence>MKYLYILRGPFGTGKTEFIRTLLANDNIVSCWDYYRQYGQNRWNEKLKPYADEYCRNGVKNLMEQGANKIAVTNSFSKCEDMEYFYQLAEQHQYTVFSMVMTNQCCDEYKKNVPDHVIQDQAERLTADMKFYSIIS</sequence>
<dbReference type="Proteomes" id="UP000694232">
    <property type="component" value="Chromosome 2"/>
</dbReference>
<proteinExistence type="predicted"/>
<evidence type="ECO:0000313" key="1">
    <source>
        <dbReference type="EMBL" id="QXO15940.1"/>
    </source>
</evidence>
<evidence type="ECO:0000313" key="2">
    <source>
        <dbReference type="EMBL" id="QXO15989.1"/>
    </source>
</evidence>
<dbReference type="KEGG" id="vos:KNV97_00155"/>
<accession>A0A975U699</accession>
<dbReference type="RefSeq" id="WP_218561783.1">
    <property type="nucleotide sequence ID" value="NZ_CP076642.1"/>
</dbReference>
<name>A0A975U699_9VIBR</name>